<dbReference type="Gene3D" id="1.25.40.10">
    <property type="entry name" value="Tetratricopeptide repeat domain"/>
    <property type="match status" value="1"/>
</dbReference>
<dbReference type="AlphaFoldDB" id="X1B2K0"/>
<feature type="non-terminal residue" evidence="1">
    <location>
        <position position="1"/>
    </location>
</feature>
<name>X1B2K0_9ZZZZ</name>
<proteinExistence type="predicted"/>
<protein>
    <submittedName>
        <fullName evidence="1">Uncharacterized protein</fullName>
    </submittedName>
</protein>
<dbReference type="SUPFAM" id="SSF48452">
    <property type="entry name" value="TPR-like"/>
    <property type="match status" value="1"/>
</dbReference>
<reference evidence="1" key="1">
    <citation type="journal article" date="2014" name="Front. Microbiol.">
        <title>High frequency of phylogenetically diverse reductive dehalogenase-homologous genes in deep subseafloor sedimentary metagenomes.</title>
        <authorList>
            <person name="Kawai M."/>
            <person name="Futagami T."/>
            <person name="Toyoda A."/>
            <person name="Takaki Y."/>
            <person name="Nishi S."/>
            <person name="Hori S."/>
            <person name="Arai W."/>
            <person name="Tsubouchi T."/>
            <person name="Morono Y."/>
            <person name="Uchiyama I."/>
            <person name="Ito T."/>
            <person name="Fujiyama A."/>
            <person name="Inagaki F."/>
            <person name="Takami H."/>
        </authorList>
    </citation>
    <scope>NUCLEOTIDE SEQUENCE</scope>
    <source>
        <strain evidence="1">Expedition CK06-06</strain>
    </source>
</reference>
<accession>X1B2K0</accession>
<dbReference type="Pfam" id="PF00515">
    <property type="entry name" value="TPR_1"/>
    <property type="match status" value="1"/>
</dbReference>
<gene>
    <name evidence="1" type="ORF">S01H4_22808</name>
</gene>
<dbReference type="InterPro" id="IPR011990">
    <property type="entry name" value="TPR-like_helical_dom_sf"/>
</dbReference>
<organism evidence="1">
    <name type="scientific">marine sediment metagenome</name>
    <dbReference type="NCBI Taxonomy" id="412755"/>
    <lineage>
        <taxon>unclassified sequences</taxon>
        <taxon>metagenomes</taxon>
        <taxon>ecological metagenomes</taxon>
    </lineage>
</organism>
<dbReference type="EMBL" id="BART01010504">
    <property type="protein sequence ID" value="GAG89190.1"/>
    <property type="molecule type" value="Genomic_DNA"/>
</dbReference>
<dbReference type="InterPro" id="IPR019734">
    <property type="entry name" value="TPR_rpt"/>
</dbReference>
<dbReference type="SMART" id="SM00028">
    <property type="entry name" value="TPR"/>
    <property type="match status" value="1"/>
</dbReference>
<comment type="caution">
    <text evidence="1">The sequence shown here is derived from an EMBL/GenBank/DDBJ whole genome shotgun (WGS) entry which is preliminary data.</text>
</comment>
<evidence type="ECO:0000313" key="1">
    <source>
        <dbReference type="EMBL" id="GAG89190.1"/>
    </source>
</evidence>
<sequence>DPVYAVAQANLAAAYYFKGQYDLAVEHCDKAIGLGYSVNTEFLKALKEHRK</sequence>